<dbReference type="AlphaFoldDB" id="A0A087UF01"/>
<dbReference type="EMBL" id="KK119525">
    <property type="protein sequence ID" value="KFM75940.1"/>
    <property type="molecule type" value="Genomic_DNA"/>
</dbReference>
<dbReference type="Proteomes" id="UP000054359">
    <property type="component" value="Unassembled WGS sequence"/>
</dbReference>
<keyword evidence="1" id="KW-1133">Transmembrane helix</keyword>
<evidence type="ECO:0000313" key="3">
    <source>
        <dbReference type="Proteomes" id="UP000054359"/>
    </source>
</evidence>
<feature type="transmembrane region" description="Helical" evidence="1">
    <location>
        <begin position="69"/>
        <end position="91"/>
    </location>
</feature>
<organism evidence="2 3">
    <name type="scientific">Stegodyphus mimosarum</name>
    <name type="common">African social velvet spider</name>
    <dbReference type="NCBI Taxonomy" id="407821"/>
    <lineage>
        <taxon>Eukaryota</taxon>
        <taxon>Metazoa</taxon>
        <taxon>Ecdysozoa</taxon>
        <taxon>Arthropoda</taxon>
        <taxon>Chelicerata</taxon>
        <taxon>Arachnida</taxon>
        <taxon>Araneae</taxon>
        <taxon>Araneomorphae</taxon>
        <taxon>Entelegynae</taxon>
        <taxon>Eresoidea</taxon>
        <taxon>Eresidae</taxon>
        <taxon>Stegodyphus</taxon>
    </lineage>
</organism>
<keyword evidence="3" id="KW-1185">Reference proteome</keyword>
<evidence type="ECO:0000256" key="1">
    <source>
        <dbReference type="SAM" id="Phobius"/>
    </source>
</evidence>
<keyword evidence="1" id="KW-0472">Membrane</keyword>
<sequence>MKDMQLVSITFWIYPPTFRFPTGRSGNMRRNNVKYIGRCLKEMSRIFEFSRRRLPEIPPRMVLPLSGRVVILGTRVTVAVVIMALIFSLFYQIIR</sequence>
<reference evidence="2 3" key="1">
    <citation type="submission" date="2013-11" db="EMBL/GenBank/DDBJ databases">
        <title>Genome sequencing of Stegodyphus mimosarum.</title>
        <authorList>
            <person name="Bechsgaard J."/>
        </authorList>
    </citation>
    <scope>NUCLEOTIDE SEQUENCE [LARGE SCALE GENOMIC DNA]</scope>
</reference>
<keyword evidence="1" id="KW-0812">Transmembrane</keyword>
<feature type="non-terminal residue" evidence="2">
    <location>
        <position position="95"/>
    </location>
</feature>
<evidence type="ECO:0000313" key="2">
    <source>
        <dbReference type="EMBL" id="KFM75940.1"/>
    </source>
</evidence>
<dbReference type="OrthoDB" id="10358739at2759"/>
<protein>
    <submittedName>
        <fullName evidence="2">Uncharacterized protein</fullName>
    </submittedName>
</protein>
<name>A0A087UF01_STEMI</name>
<gene>
    <name evidence="2" type="ORF">X975_24566</name>
</gene>
<accession>A0A087UF01</accession>
<proteinExistence type="predicted"/>